<dbReference type="Proteomes" id="UP000008311">
    <property type="component" value="Unassembled WGS sequence"/>
</dbReference>
<dbReference type="OrthoDB" id="851733at2759"/>
<dbReference type="Pfam" id="PF07734">
    <property type="entry name" value="FBA_1"/>
    <property type="match status" value="1"/>
</dbReference>
<keyword evidence="3" id="KW-1185">Reference proteome</keyword>
<proteinExistence type="predicted"/>
<dbReference type="InterPro" id="IPR006527">
    <property type="entry name" value="F-box-assoc_dom_typ1"/>
</dbReference>
<dbReference type="Pfam" id="PF00646">
    <property type="entry name" value="F-box"/>
    <property type="match status" value="1"/>
</dbReference>
<dbReference type="AlphaFoldDB" id="B9S8D9"/>
<gene>
    <name evidence="2" type="ORF">RCOM_1251710</name>
</gene>
<dbReference type="PANTHER" id="PTHR31672">
    <property type="entry name" value="BNACNNG10540D PROTEIN"/>
    <property type="match status" value="1"/>
</dbReference>
<dbReference type="InterPro" id="IPR001810">
    <property type="entry name" value="F-box_dom"/>
</dbReference>
<dbReference type="PANTHER" id="PTHR31672:SF13">
    <property type="entry name" value="F-BOX PROTEIN CPR30-LIKE"/>
    <property type="match status" value="1"/>
</dbReference>
<dbReference type="KEGG" id="rcu:8275180"/>
<dbReference type="InParanoid" id="B9S8D9"/>
<dbReference type="InterPro" id="IPR050796">
    <property type="entry name" value="SCF_F-box_component"/>
</dbReference>
<dbReference type="InterPro" id="IPR017451">
    <property type="entry name" value="F-box-assoc_interact_dom"/>
</dbReference>
<name>B9S8D9_RICCO</name>
<feature type="domain" description="F-box" evidence="1">
    <location>
        <begin position="24"/>
        <end position="64"/>
    </location>
</feature>
<sequence length="379" mass="44225">MTISLFNRLLKGKTKREAAGRPYIPHDIILSILLRLPVKSIIRFKAVHSSWLSLISSPEFSFRHLHHERACFHKHGVIQIRNRHTAYPCLSLRSSFDTAAEDVDRDHDLVDIQNPFGEVYHSTYIRAEVLGSCNGLLLVCLIHRDRRSREFLLWNPSTREHEKISCNYYSPLTNIVGLGYDEFNDNYKIVDVSFKRPGEAVINVYNLKERCWEIKNYDFPYKVYYYQPGTTLANGIPHWLVLRRVNYASVVLLSFDVVEEKFKEVPLPAAIKASTYISTLYGYLCMGDADSREIWMVWIMREYGVGKSWIKLNISFPEPPEMPFLYRLIPHEFINKDRVVMSIDWMTLVIYSPSRKEYKNVLISDQEFSVATYAESCIS</sequence>
<dbReference type="InterPro" id="IPR036047">
    <property type="entry name" value="F-box-like_dom_sf"/>
</dbReference>
<evidence type="ECO:0000313" key="2">
    <source>
        <dbReference type="EMBL" id="EEF40116.1"/>
    </source>
</evidence>
<dbReference type="SMART" id="SM00256">
    <property type="entry name" value="FBOX"/>
    <property type="match status" value="1"/>
</dbReference>
<dbReference type="eggNOG" id="ENOG502SRJJ">
    <property type="taxonomic scope" value="Eukaryota"/>
</dbReference>
<dbReference type="STRING" id="3988.B9S8D9"/>
<dbReference type="SUPFAM" id="SSF81383">
    <property type="entry name" value="F-box domain"/>
    <property type="match status" value="1"/>
</dbReference>
<evidence type="ECO:0000259" key="1">
    <source>
        <dbReference type="SMART" id="SM00256"/>
    </source>
</evidence>
<dbReference type="NCBIfam" id="TIGR01640">
    <property type="entry name" value="F_box_assoc_1"/>
    <property type="match status" value="1"/>
</dbReference>
<accession>B9S8D9</accession>
<protein>
    <recommendedName>
        <fullName evidence="1">F-box domain-containing protein</fullName>
    </recommendedName>
</protein>
<reference evidence="3" key="1">
    <citation type="journal article" date="2010" name="Nat. Biotechnol.">
        <title>Draft genome sequence of the oilseed species Ricinus communis.</title>
        <authorList>
            <person name="Chan A.P."/>
            <person name="Crabtree J."/>
            <person name="Zhao Q."/>
            <person name="Lorenzi H."/>
            <person name="Orvis J."/>
            <person name="Puiu D."/>
            <person name="Melake-Berhan A."/>
            <person name="Jones K.M."/>
            <person name="Redman J."/>
            <person name="Chen G."/>
            <person name="Cahoon E.B."/>
            <person name="Gedil M."/>
            <person name="Stanke M."/>
            <person name="Haas B.J."/>
            <person name="Wortman J.R."/>
            <person name="Fraser-Liggett C.M."/>
            <person name="Ravel J."/>
            <person name="Rabinowicz P.D."/>
        </authorList>
    </citation>
    <scope>NUCLEOTIDE SEQUENCE [LARGE SCALE GENOMIC DNA]</scope>
    <source>
        <strain evidence="3">cv. Hale</strain>
    </source>
</reference>
<organism evidence="2 3">
    <name type="scientific">Ricinus communis</name>
    <name type="common">Castor bean</name>
    <dbReference type="NCBI Taxonomy" id="3988"/>
    <lineage>
        <taxon>Eukaryota</taxon>
        <taxon>Viridiplantae</taxon>
        <taxon>Streptophyta</taxon>
        <taxon>Embryophyta</taxon>
        <taxon>Tracheophyta</taxon>
        <taxon>Spermatophyta</taxon>
        <taxon>Magnoliopsida</taxon>
        <taxon>eudicotyledons</taxon>
        <taxon>Gunneridae</taxon>
        <taxon>Pentapetalae</taxon>
        <taxon>rosids</taxon>
        <taxon>fabids</taxon>
        <taxon>Malpighiales</taxon>
        <taxon>Euphorbiaceae</taxon>
        <taxon>Acalyphoideae</taxon>
        <taxon>Acalypheae</taxon>
        <taxon>Ricinus</taxon>
    </lineage>
</organism>
<dbReference type="EMBL" id="EQ973891">
    <property type="protein sequence ID" value="EEF40116.1"/>
    <property type="molecule type" value="Genomic_DNA"/>
</dbReference>
<evidence type="ECO:0000313" key="3">
    <source>
        <dbReference type="Proteomes" id="UP000008311"/>
    </source>
</evidence>